<reference evidence="12" key="1">
    <citation type="journal article" date="2019" name="Int. J. Syst. Evol. Microbiol.">
        <title>The Global Catalogue of Microorganisms (GCM) 10K type strain sequencing project: providing services to taxonomists for standard genome sequencing and annotation.</title>
        <authorList>
            <consortium name="The Broad Institute Genomics Platform"/>
            <consortium name="The Broad Institute Genome Sequencing Center for Infectious Disease"/>
            <person name="Wu L."/>
            <person name="Ma J."/>
        </authorList>
    </citation>
    <scope>NUCLEOTIDE SEQUENCE [LARGE SCALE GENOMIC DNA]</scope>
    <source>
        <strain evidence="12">JCM 15503</strain>
    </source>
</reference>
<dbReference type="PANTHER" id="PTHR43033:SF1">
    <property type="entry name" value="TRNA(ILE)-LYSIDINE SYNTHASE-RELATED"/>
    <property type="match status" value="1"/>
</dbReference>
<protein>
    <recommendedName>
        <fullName evidence="8">tRNA(Ile)-lysidine synthase</fullName>
        <ecNumber evidence="8">6.3.4.19</ecNumber>
    </recommendedName>
    <alternativeName>
        <fullName evidence="8">tRNA(Ile)-2-lysyl-cytidine synthase</fullName>
    </alternativeName>
    <alternativeName>
        <fullName evidence="8">tRNA(Ile)-lysidine synthetase</fullName>
    </alternativeName>
</protein>
<name>A0ABP3VGH8_9BURK</name>
<dbReference type="EC" id="6.3.4.19" evidence="8"/>
<dbReference type="Proteomes" id="UP001500279">
    <property type="component" value="Unassembled WGS sequence"/>
</dbReference>
<dbReference type="Pfam" id="PF11734">
    <property type="entry name" value="TilS_C"/>
    <property type="match status" value="1"/>
</dbReference>
<keyword evidence="4 8" id="KW-0819">tRNA processing</keyword>
<comment type="function">
    <text evidence="8">Ligates lysine onto the cytidine present at position 34 of the AUA codon-specific tRNA(Ile) that contains the anticodon CAU, in an ATP-dependent manner. Cytidine is converted to lysidine, thus changing the amino acid specificity of the tRNA from methionine to isoleucine.</text>
</comment>
<dbReference type="InterPro" id="IPR012094">
    <property type="entry name" value="tRNA_Ile_lys_synt"/>
</dbReference>
<evidence type="ECO:0000313" key="12">
    <source>
        <dbReference type="Proteomes" id="UP001500279"/>
    </source>
</evidence>
<evidence type="ECO:0000256" key="1">
    <source>
        <dbReference type="ARBA" id="ARBA00004496"/>
    </source>
</evidence>
<keyword evidence="5 8" id="KW-0547">Nucleotide-binding</keyword>
<dbReference type="SMART" id="SM00977">
    <property type="entry name" value="TilS_C"/>
    <property type="match status" value="1"/>
</dbReference>
<dbReference type="NCBIfam" id="TIGR02432">
    <property type="entry name" value="lysidine_TilS_N"/>
    <property type="match status" value="1"/>
</dbReference>
<dbReference type="InterPro" id="IPR012795">
    <property type="entry name" value="tRNA_Ile_lys_synt_N"/>
</dbReference>
<comment type="caution">
    <text evidence="11">The sequence shown here is derived from an EMBL/GenBank/DDBJ whole genome shotgun (WGS) entry which is preliminary data.</text>
</comment>
<comment type="subcellular location">
    <subcellularLocation>
        <location evidence="1 8">Cytoplasm</location>
    </subcellularLocation>
</comment>
<dbReference type="EMBL" id="BAAAEW010000025">
    <property type="protein sequence ID" value="GAA0758594.1"/>
    <property type="molecule type" value="Genomic_DNA"/>
</dbReference>
<accession>A0ABP3VGH8</accession>
<feature type="domain" description="Lysidine-tRNA(Ile) synthetase C-terminal" evidence="10">
    <location>
        <begin position="369"/>
        <end position="440"/>
    </location>
</feature>
<dbReference type="NCBIfam" id="TIGR02433">
    <property type="entry name" value="lysidine_TilS_C"/>
    <property type="match status" value="1"/>
</dbReference>
<organism evidence="11 12">
    <name type="scientific">Ideonella azotifigens</name>
    <dbReference type="NCBI Taxonomy" id="513160"/>
    <lineage>
        <taxon>Bacteria</taxon>
        <taxon>Pseudomonadati</taxon>
        <taxon>Pseudomonadota</taxon>
        <taxon>Betaproteobacteria</taxon>
        <taxon>Burkholderiales</taxon>
        <taxon>Sphaerotilaceae</taxon>
        <taxon>Ideonella</taxon>
    </lineage>
</organism>
<dbReference type="Pfam" id="PF01171">
    <property type="entry name" value="ATP_bind_3"/>
    <property type="match status" value="1"/>
</dbReference>
<keyword evidence="9" id="KW-0175">Coiled coil</keyword>
<dbReference type="HAMAP" id="MF_01161">
    <property type="entry name" value="tRNA_Ile_lys_synt"/>
    <property type="match status" value="1"/>
</dbReference>
<evidence type="ECO:0000256" key="3">
    <source>
        <dbReference type="ARBA" id="ARBA00022598"/>
    </source>
</evidence>
<keyword evidence="2 8" id="KW-0963">Cytoplasm</keyword>
<feature type="binding site" evidence="8">
    <location>
        <begin position="22"/>
        <end position="27"/>
    </location>
    <ligand>
        <name>ATP</name>
        <dbReference type="ChEBI" id="CHEBI:30616"/>
    </ligand>
</feature>
<comment type="similarity">
    <text evidence="8">Belongs to the tRNA(Ile)-lysidine synthase family.</text>
</comment>
<evidence type="ECO:0000259" key="10">
    <source>
        <dbReference type="SMART" id="SM00977"/>
    </source>
</evidence>
<dbReference type="PANTHER" id="PTHR43033">
    <property type="entry name" value="TRNA(ILE)-LYSIDINE SYNTHASE-RELATED"/>
    <property type="match status" value="1"/>
</dbReference>
<dbReference type="SUPFAM" id="SSF52402">
    <property type="entry name" value="Adenine nucleotide alpha hydrolases-like"/>
    <property type="match status" value="1"/>
</dbReference>
<dbReference type="Gene3D" id="3.40.50.620">
    <property type="entry name" value="HUPs"/>
    <property type="match status" value="1"/>
</dbReference>
<evidence type="ECO:0000256" key="4">
    <source>
        <dbReference type="ARBA" id="ARBA00022694"/>
    </source>
</evidence>
<feature type="coiled-coil region" evidence="9">
    <location>
        <begin position="204"/>
        <end position="231"/>
    </location>
</feature>
<gene>
    <name evidence="8 11" type="primary">tilS</name>
    <name evidence="11" type="ORF">GCM10009107_39270</name>
</gene>
<evidence type="ECO:0000256" key="6">
    <source>
        <dbReference type="ARBA" id="ARBA00022840"/>
    </source>
</evidence>
<evidence type="ECO:0000313" key="11">
    <source>
        <dbReference type="EMBL" id="GAA0758594.1"/>
    </source>
</evidence>
<comment type="domain">
    <text evidence="8">The N-terminal region contains the highly conserved SGGXDS motif, predicted to be a P-loop motif involved in ATP binding.</text>
</comment>
<comment type="catalytic activity">
    <reaction evidence="7 8">
        <text>cytidine(34) in tRNA(Ile2) + L-lysine + ATP = lysidine(34) in tRNA(Ile2) + AMP + diphosphate + H(+)</text>
        <dbReference type="Rhea" id="RHEA:43744"/>
        <dbReference type="Rhea" id="RHEA-COMP:10625"/>
        <dbReference type="Rhea" id="RHEA-COMP:10670"/>
        <dbReference type="ChEBI" id="CHEBI:15378"/>
        <dbReference type="ChEBI" id="CHEBI:30616"/>
        <dbReference type="ChEBI" id="CHEBI:32551"/>
        <dbReference type="ChEBI" id="CHEBI:33019"/>
        <dbReference type="ChEBI" id="CHEBI:82748"/>
        <dbReference type="ChEBI" id="CHEBI:83665"/>
        <dbReference type="ChEBI" id="CHEBI:456215"/>
        <dbReference type="EC" id="6.3.4.19"/>
    </reaction>
</comment>
<evidence type="ECO:0000256" key="7">
    <source>
        <dbReference type="ARBA" id="ARBA00048539"/>
    </source>
</evidence>
<dbReference type="InterPro" id="IPR011063">
    <property type="entry name" value="TilS/TtcA_N"/>
</dbReference>
<keyword evidence="6 8" id="KW-0067">ATP-binding</keyword>
<keyword evidence="12" id="KW-1185">Reference proteome</keyword>
<keyword evidence="3 8" id="KW-0436">Ligase</keyword>
<evidence type="ECO:0000256" key="9">
    <source>
        <dbReference type="SAM" id="Coils"/>
    </source>
</evidence>
<dbReference type="InterPro" id="IPR014729">
    <property type="entry name" value="Rossmann-like_a/b/a_fold"/>
</dbReference>
<dbReference type="CDD" id="cd01992">
    <property type="entry name" value="TilS_N"/>
    <property type="match status" value="1"/>
</dbReference>
<evidence type="ECO:0000256" key="8">
    <source>
        <dbReference type="HAMAP-Rule" id="MF_01161"/>
    </source>
</evidence>
<evidence type="ECO:0000256" key="5">
    <source>
        <dbReference type="ARBA" id="ARBA00022741"/>
    </source>
</evidence>
<dbReference type="SUPFAM" id="SSF56037">
    <property type="entry name" value="PheT/TilS domain"/>
    <property type="match status" value="1"/>
</dbReference>
<evidence type="ECO:0000256" key="2">
    <source>
        <dbReference type="ARBA" id="ARBA00022490"/>
    </source>
</evidence>
<dbReference type="InterPro" id="IPR012796">
    <property type="entry name" value="Lysidine-tRNA-synth_C"/>
</dbReference>
<proteinExistence type="inferred from homology"/>
<sequence>MAARPPRPASISTLPVVAVATSGGRDSTALLHATLRQAAGSGLQVLALHVHHGLMPQADAWLAHLAAQCQRWRSRHPHLRFDAARLSGSPSPGQSIEAWARRERYEALARMAKAHGAGLVLLAHHRRDQAETVLLQAMRGTGPAGLSAMPDLIEREGIVWARPWLQQPAQAIEDYVRRHRLRHIEDSSNHDTRFDRNRLRHQVLPALNQAFPQAEQQLQRLAEQAQAAAALIHEVAAQDLAAMGASQAGMPMQAWLCLSPVRRRFSLQAWLQHRQADVPDSLVARLLAELPRARQGRWPLGPDSELRLYRGVLQPLSLPLNRVVEAASLQLPQVVEPGEWHAPAWQGRLRLSAASEGGVPLALLAGACLAARTGGEQFQRAPRSTLRSLKKQFQAAAVPAWARQAPLLYGAGGQLLFVPGLGVDARALAAPGEPQLRPEWLAEPAEPT</sequence>